<name>A0A336JXJ5_9BRAD</name>
<dbReference type="Proteomes" id="UP000256343">
    <property type="component" value="Unassembled WGS sequence"/>
</dbReference>
<feature type="transmembrane region" description="Helical" evidence="6">
    <location>
        <begin position="82"/>
        <end position="100"/>
    </location>
</feature>
<dbReference type="Pfam" id="PF09678">
    <property type="entry name" value="Caa3_CtaG"/>
    <property type="match status" value="1"/>
</dbReference>
<gene>
    <name evidence="7" type="ORF">BJ125_12836</name>
    <name evidence="8" type="ORF">SAMN05892882_12836</name>
</gene>
<dbReference type="EMBL" id="UFQQ01000028">
    <property type="protein sequence ID" value="SSW93009.1"/>
    <property type="molecule type" value="Genomic_DNA"/>
</dbReference>
<keyword evidence="5 6" id="KW-0472">Membrane</keyword>
<keyword evidence="2" id="KW-1003">Cell membrane</keyword>
<feature type="transmembrane region" description="Helical" evidence="6">
    <location>
        <begin position="141"/>
        <end position="165"/>
    </location>
</feature>
<reference evidence="7 10" key="2">
    <citation type="submission" date="2018-07" db="EMBL/GenBank/DDBJ databases">
        <title>Genomic Encyclopedia of Archaeal and Bacterial Type Strains, Phase II (KMG-II): from individual species to whole genera.</title>
        <authorList>
            <person name="Goeker M."/>
        </authorList>
    </citation>
    <scope>NUCLEOTIDE SEQUENCE [LARGE SCALE GENOMIC DNA]</scope>
    <source>
        <strain evidence="7 10">JA575</strain>
    </source>
</reference>
<dbReference type="EMBL" id="QRDT01000028">
    <property type="protein sequence ID" value="RED26085.1"/>
    <property type="molecule type" value="Genomic_DNA"/>
</dbReference>
<organism evidence="8 9">
    <name type="scientific">Rhodopseudomonas pentothenatexigens</name>
    <dbReference type="NCBI Taxonomy" id="999699"/>
    <lineage>
        <taxon>Bacteria</taxon>
        <taxon>Pseudomonadati</taxon>
        <taxon>Pseudomonadota</taxon>
        <taxon>Alphaproteobacteria</taxon>
        <taxon>Hyphomicrobiales</taxon>
        <taxon>Nitrobacteraceae</taxon>
        <taxon>Rhodopseudomonas</taxon>
    </lineage>
</organism>
<evidence type="ECO:0000313" key="9">
    <source>
        <dbReference type="Proteomes" id="UP000252631"/>
    </source>
</evidence>
<evidence type="ECO:0000256" key="5">
    <source>
        <dbReference type="ARBA" id="ARBA00023136"/>
    </source>
</evidence>
<keyword evidence="10" id="KW-1185">Reference proteome</keyword>
<dbReference type="GO" id="GO:0005886">
    <property type="term" value="C:plasma membrane"/>
    <property type="evidence" value="ECO:0007669"/>
    <property type="project" value="UniProtKB-SubCell"/>
</dbReference>
<keyword evidence="3 6" id="KW-0812">Transmembrane</keyword>
<evidence type="ECO:0000256" key="4">
    <source>
        <dbReference type="ARBA" id="ARBA00022989"/>
    </source>
</evidence>
<dbReference type="AlphaFoldDB" id="A0A336JXJ5"/>
<dbReference type="OrthoDB" id="259025at2"/>
<dbReference type="InterPro" id="IPR019108">
    <property type="entry name" value="Caa3_assmbl_CtaG-rel"/>
</dbReference>
<feature type="transmembrane region" description="Helical" evidence="6">
    <location>
        <begin position="56"/>
        <end position="76"/>
    </location>
</feature>
<dbReference type="Proteomes" id="UP000252631">
    <property type="component" value="Unassembled WGS sequence"/>
</dbReference>
<evidence type="ECO:0000256" key="1">
    <source>
        <dbReference type="ARBA" id="ARBA00004651"/>
    </source>
</evidence>
<protein>
    <submittedName>
        <fullName evidence="7 8">Membrane protein</fullName>
    </submittedName>
</protein>
<sequence length="253" mass="26364">MIEPYCGSAPLPAELVGRWNLDPVLIAALLVGSIAHLSVVATPGGTDARRAWLAPAAAWTMLAVLFVSPLCALTSALFSVRVAHHVVMVAVAAPLLALSLRRIAAVAAVARAGSAAFVLHSALLWLWHAPAPYAAALAEPAVFWVMELSLLGSAVVLWLAILSLAGPVGRSLALLLGAVVQMGMLGAVITFARAPLYDAHLGVTTPWGLSALQDQQLAGLVMWVPAALPYLAVALILLGRRLDRPIAADEPVR</sequence>
<evidence type="ECO:0000256" key="2">
    <source>
        <dbReference type="ARBA" id="ARBA00022475"/>
    </source>
</evidence>
<feature type="transmembrane region" description="Helical" evidence="6">
    <location>
        <begin position="112"/>
        <end position="129"/>
    </location>
</feature>
<feature type="transmembrane region" description="Helical" evidence="6">
    <location>
        <begin position="24"/>
        <end position="44"/>
    </location>
</feature>
<comment type="subcellular location">
    <subcellularLocation>
        <location evidence="1">Cell membrane</location>
        <topology evidence="1">Multi-pass membrane protein</topology>
    </subcellularLocation>
</comment>
<evidence type="ECO:0000256" key="6">
    <source>
        <dbReference type="SAM" id="Phobius"/>
    </source>
</evidence>
<proteinExistence type="predicted"/>
<evidence type="ECO:0000313" key="8">
    <source>
        <dbReference type="EMBL" id="SSW93009.1"/>
    </source>
</evidence>
<accession>A0A336JXJ5</accession>
<keyword evidence="4 6" id="KW-1133">Transmembrane helix</keyword>
<evidence type="ECO:0000256" key="3">
    <source>
        <dbReference type="ARBA" id="ARBA00022692"/>
    </source>
</evidence>
<feature type="transmembrane region" description="Helical" evidence="6">
    <location>
        <begin position="172"/>
        <end position="197"/>
    </location>
</feature>
<evidence type="ECO:0000313" key="7">
    <source>
        <dbReference type="EMBL" id="RED26085.1"/>
    </source>
</evidence>
<reference evidence="8 9" key="1">
    <citation type="submission" date="2017-08" db="EMBL/GenBank/DDBJ databases">
        <authorList>
            <person name="de Groot N.N."/>
        </authorList>
    </citation>
    <scope>NUCLEOTIDE SEQUENCE [LARGE SCALE GENOMIC DNA]</scope>
    <source>
        <strain evidence="8 9">JA575</strain>
    </source>
</reference>
<dbReference type="RefSeq" id="WP_114360422.1">
    <property type="nucleotide sequence ID" value="NZ_QRDT01000028.1"/>
</dbReference>
<feature type="transmembrane region" description="Helical" evidence="6">
    <location>
        <begin position="217"/>
        <end position="238"/>
    </location>
</feature>
<evidence type="ECO:0000313" key="10">
    <source>
        <dbReference type="Proteomes" id="UP000256343"/>
    </source>
</evidence>